<protein>
    <submittedName>
        <fullName evidence="2">Glycosyl hydrolase</fullName>
    </submittedName>
</protein>
<dbReference type="GO" id="GO:0016787">
    <property type="term" value="F:hydrolase activity"/>
    <property type="evidence" value="ECO:0007669"/>
    <property type="project" value="UniProtKB-KW"/>
</dbReference>
<dbReference type="AlphaFoldDB" id="A0AAW9WB56"/>
<dbReference type="InterPro" id="IPR021459">
    <property type="entry name" value="GH101-related"/>
</dbReference>
<comment type="caution">
    <text evidence="2">The sequence shown here is derived from an EMBL/GenBank/DDBJ whole genome shotgun (WGS) entry which is preliminary data.</text>
</comment>
<evidence type="ECO:0000313" key="3">
    <source>
        <dbReference type="Proteomes" id="UP000434223"/>
    </source>
</evidence>
<dbReference type="Pfam" id="PF11308">
    <property type="entry name" value="Glyco_hydro_129"/>
    <property type="match status" value="1"/>
</dbReference>
<accession>A0AAW9WB56</accession>
<dbReference type="PROSITE" id="PS51257">
    <property type="entry name" value="PROKAR_LIPOPROTEIN"/>
    <property type="match status" value="1"/>
</dbReference>
<keyword evidence="1" id="KW-0732">Signal</keyword>
<dbReference type="Proteomes" id="UP000434223">
    <property type="component" value="Unassembled WGS sequence"/>
</dbReference>
<evidence type="ECO:0000256" key="1">
    <source>
        <dbReference type="SAM" id="SignalP"/>
    </source>
</evidence>
<sequence length="796" mass="90738">MKNQEKEYKMKYLLSKKLGLLLPLTLALTGCASNSQNPEPSSAAVPVETEVFESQYTGLPFDFEAEPEEFTLSFEVEQTLITAAAKGERRTVLDYVKVGDTVSWRYPDEQISVSLTPEKDYLSVEITSENENANSFTWPVISADTYYFPFGEGKRVPADDPAWSDYLNGGEFQVMEQLSMPFWISSAGSYNLLFIMEDPYRTQMNFTSDSPIAFSVSHQYPAIDDNRTNRFRIYITDKDPVSAAKLYRNYVIEQGQFTTLEQKAETNPNIRKLYGAPFIYLWGDFAISADDINWQALRTSLSSPAMEYFLSFAGRLENGQEFTAVLKEIQGQDYVAEYQKNVICSYISQLLKRDDFWEPSVFTQSSSELEVLLAKGYDNLSETERIQVHKYAVAANLPEVFADAGQWMDSQTVTLLQEMKEGGIDHAWIGLNSWEQAYVKPELVETAVSQDYLIASYDSYHSIHEPGREQWITAQFDDQSLYENAVIRDQNGKPESGFQNVGRKLNPALSLPAVKNRMETIMSNQLPFNSWFIDCDATGEIYDDYTPSHITTQEEDLAARLERMSYIRDQYHLVIGSEGGNDFAASDIAYAHGIELKTFAWMDEDMKKNRDSDYYIGKYYNPNGGAAEHFSKRIPVKEQYHTIFVDPKYDTPLFKLVYNDSVITSYHWDWSTFKIKGATADRMIREILYNVPPLYHLDAVEWSDYKDDILRHQTVWSDFSQTAVTKEMTGFEYKSEDGSVQKTVFGGSGDAAAVAVANFGDSSYQYENIEIPAHSVLIEMNGSREVYTPLLTPNHL</sequence>
<name>A0AAW9WB56_9FIRM</name>
<proteinExistence type="predicted"/>
<keyword evidence="2" id="KW-0378">Hydrolase</keyword>
<feature type="signal peptide" evidence="1">
    <location>
        <begin position="1"/>
        <end position="32"/>
    </location>
</feature>
<reference evidence="2 3" key="1">
    <citation type="submission" date="2019-09" db="EMBL/GenBank/DDBJ databases">
        <title>Draft genome sequencing of Hungatella hathewayi 123Y-2.</title>
        <authorList>
            <person name="Lv Q."/>
            <person name="Li S."/>
        </authorList>
    </citation>
    <scope>NUCLEOTIDE SEQUENCE [LARGE SCALE GENOMIC DNA]</scope>
    <source>
        <strain evidence="2 3">123Y-2</strain>
    </source>
</reference>
<organism evidence="2 3">
    <name type="scientific">Hungatella hathewayi</name>
    <dbReference type="NCBI Taxonomy" id="154046"/>
    <lineage>
        <taxon>Bacteria</taxon>
        <taxon>Bacillati</taxon>
        <taxon>Bacillota</taxon>
        <taxon>Clostridia</taxon>
        <taxon>Lachnospirales</taxon>
        <taxon>Lachnospiraceae</taxon>
        <taxon>Hungatella</taxon>
    </lineage>
</organism>
<dbReference type="EMBL" id="WNME01000002">
    <property type="protein sequence ID" value="MUB62421.1"/>
    <property type="molecule type" value="Genomic_DNA"/>
</dbReference>
<evidence type="ECO:0000313" key="2">
    <source>
        <dbReference type="EMBL" id="MUB62421.1"/>
    </source>
</evidence>
<feature type="chain" id="PRO_5043623095" evidence="1">
    <location>
        <begin position="33"/>
        <end position="796"/>
    </location>
</feature>
<gene>
    <name evidence="2" type="ORF">GNE07_04975</name>
</gene>